<gene>
    <name evidence="1" type="ordered locus">Arcpr_0295</name>
</gene>
<keyword evidence="2" id="KW-1185">Reference proteome</keyword>
<dbReference type="EMBL" id="CP001857">
    <property type="protein sequence ID" value="ADB57365.1"/>
    <property type="molecule type" value="Genomic_DNA"/>
</dbReference>
<protein>
    <submittedName>
        <fullName evidence="1">Uncharacterized protein</fullName>
    </submittedName>
</protein>
<proteinExistence type="predicted"/>
<organism evidence="1 2">
    <name type="scientific">Archaeoglobus profundus (strain DSM 5631 / JCM 9629 / NBRC 100127 / Av18)</name>
    <dbReference type="NCBI Taxonomy" id="572546"/>
    <lineage>
        <taxon>Archaea</taxon>
        <taxon>Methanobacteriati</taxon>
        <taxon>Methanobacteriota</taxon>
        <taxon>Archaeoglobi</taxon>
        <taxon>Archaeoglobales</taxon>
        <taxon>Archaeoglobaceae</taxon>
        <taxon>Archaeoglobus</taxon>
    </lineage>
</organism>
<accession>D2RGE0</accession>
<dbReference type="Proteomes" id="UP000001901">
    <property type="component" value="Chromosome"/>
</dbReference>
<dbReference type="PaxDb" id="572546-Arcpr_0295"/>
<dbReference type="STRING" id="572546.Arcpr_0295"/>
<sequence length="85" mass="9866">MLWSMHCPNCDTPIDSGRVLEILLERFAENGFNIRLNALVEFVKLCLDEYGEVGIDDVDSFCEFVEKRFGTKNVEMEHVEAYFNL</sequence>
<name>D2RGE0_ARCPA</name>
<evidence type="ECO:0000313" key="1">
    <source>
        <dbReference type="EMBL" id="ADB57365.1"/>
    </source>
</evidence>
<reference evidence="1 2" key="1">
    <citation type="journal article" date="2010" name="Stand. Genomic Sci.">
        <title>Complete genome sequence of Archaeoglobus profundus type strain (AV18).</title>
        <authorList>
            <person name="von Jan M."/>
            <person name="Lapidus A."/>
            <person name="Del Rio T.G."/>
            <person name="Copeland A."/>
            <person name="Tice H."/>
            <person name="Cheng J.F."/>
            <person name="Lucas S."/>
            <person name="Chen F."/>
            <person name="Nolan M."/>
            <person name="Goodwin L."/>
            <person name="Han C."/>
            <person name="Pitluck S."/>
            <person name="Liolios K."/>
            <person name="Ivanova N."/>
            <person name="Mavromatis K."/>
            <person name="Ovchinnikova G."/>
            <person name="Chertkov O."/>
            <person name="Pati A."/>
            <person name="Chen A."/>
            <person name="Palaniappan K."/>
            <person name="Land M."/>
            <person name="Hauser L."/>
            <person name="Chang Y.J."/>
            <person name="Jeffries C.D."/>
            <person name="Saunders E."/>
            <person name="Brettin T."/>
            <person name="Detter J.C."/>
            <person name="Chain P."/>
            <person name="Eichinger K."/>
            <person name="Huber H."/>
            <person name="Spring S."/>
            <person name="Rohde M."/>
            <person name="Goker M."/>
            <person name="Wirth R."/>
            <person name="Woyke T."/>
            <person name="Bristow J."/>
            <person name="Eisen J.A."/>
            <person name="Markowitz V."/>
            <person name="Hugenholtz P."/>
            <person name="Kyrpides N.C."/>
            <person name="Klenk H.P."/>
        </authorList>
    </citation>
    <scope>NUCLEOTIDE SEQUENCE [LARGE SCALE GENOMIC DNA]</scope>
    <source>
        <strain evidence="2">DSM 5631 / JCM 9629 / NBRC 100127 / Av18</strain>
    </source>
</reference>
<dbReference type="HOGENOM" id="CLU_2504781_0_0_2"/>
<dbReference type="KEGG" id="apo:Arcpr_0295"/>
<dbReference type="AlphaFoldDB" id="D2RGE0"/>
<evidence type="ECO:0000313" key="2">
    <source>
        <dbReference type="Proteomes" id="UP000001901"/>
    </source>
</evidence>